<evidence type="ECO:0000313" key="1">
    <source>
        <dbReference type="EMBL" id="KAI4867608.1"/>
    </source>
</evidence>
<proteinExistence type="predicted"/>
<evidence type="ECO:0000313" key="2">
    <source>
        <dbReference type="Proteomes" id="UP001497700"/>
    </source>
</evidence>
<protein>
    <submittedName>
        <fullName evidence="1">Alpha/beta-hydrolase</fullName>
    </submittedName>
</protein>
<sequence length="316" mass="34354">MGDTPLTTADVPPRFLNATLLVNHVPHRALASDPRVSYALHVPAKHYPSHYSGGAEGAGPAIAPTTTAPAKLPLLVSMHGTRRHVFDIYELVPFAQSAPCALLAPLFPAGLDGPNDVDSFKLLRSRTLRSDLALLDILDEVAARWPGIDTDKIYLIGFSGGGQFVHRFLYLHPERLAAVSVGAPGHVTVLDTSQNWPIGIKDVEALFGRTIDKELVGRVPVQLIVGGAELRPHGGEEFWAWMRDLASKNEGAREAMKFPPMEKGRLATLQGLHELWKRDGITARFDVVPGVAHDPKGVREGVLEFIEPLIKGYSSD</sequence>
<dbReference type="EMBL" id="MU393445">
    <property type="protein sequence ID" value="KAI4867608.1"/>
    <property type="molecule type" value="Genomic_DNA"/>
</dbReference>
<organism evidence="1 2">
    <name type="scientific">Hypoxylon rubiginosum</name>
    <dbReference type="NCBI Taxonomy" id="110542"/>
    <lineage>
        <taxon>Eukaryota</taxon>
        <taxon>Fungi</taxon>
        <taxon>Dikarya</taxon>
        <taxon>Ascomycota</taxon>
        <taxon>Pezizomycotina</taxon>
        <taxon>Sordariomycetes</taxon>
        <taxon>Xylariomycetidae</taxon>
        <taxon>Xylariales</taxon>
        <taxon>Hypoxylaceae</taxon>
        <taxon>Hypoxylon</taxon>
    </lineage>
</organism>
<gene>
    <name evidence="1" type="ORF">F4820DRAFT_190759</name>
</gene>
<comment type="caution">
    <text evidence="1">The sequence shown here is derived from an EMBL/GenBank/DDBJ whole genome shotgun (WGS) entry which is preliminary data.</text>
</comment>
<dbReference type="Proteomes" id="UP001497700">
    <property type="component" value="Unassembled WGS sequence"/>
</dbReference>
<name>A0ACB9Z7M0_9PEZI</name>
<accession>A0ACB9Z7M0</accession>
<keyword evidence="2" id="KW-1185">Reference proteome</keyword>
<reference evidence="1 2" key="1">
    <citation type="journal article" date="2022" name="New Phytol.">
        <title>Ecological generalism drives hyperdiversity of secondary metabolite gene clusters in xylarialean endophytes.</title>
        <authorList>
            <person name="Franco M.E.E."/>
            <person name="Wisecaver J.H."/>
            <person name="Arnold A.E."/>
            <person name="Ju Y.M."/>
            <person name="Slot J.C."/>
            <person name="Ahrendt S."/>
            <person name="Moore L.P."/>
            <person name="Eastman K.E."/>
            <person name="Scott K."/>
            <person name="Konkel Z."/>
            <person name="Mondo S.J."/>
            <person name="Kuo A."/>
            <person name="Hayes R.D."/>
            <person name="Haridas S."/>
            <person name="Andreopoulos B."/>
            <person name="Riley R."/>
            <person name="LaButti K."/>
            <person name="Pangilinan J."/>
            <person name="Lipzen A."/>
            <person name="Amirebrahimi M."/>
            <person name="Yan J."/>
            <person name="Adam C."/>
            <person name="Keymanesh K."/>
            <person name="Ng V."/>
            <person name="Louie K."/>
            <person name="Northen T."/>
            <person name="Drula E."/>
            <person name="Henrissat B."/>
            <person name="Hsieh H.M."/>
            <person name="Youens-Clark K."/>
            <person name="Lutzoni F."/>
            <person name="Miadlikowska J."/>
            <person name="Eastwood D.C."/>
            <person name="Hamelin R.C."/>
            <person name="Grigoriev I.V."/>
            <person name="U'Ren J.M."/>
        </authorList>
    </citation>
    <scope>NUCLEOTIDE SEQUENCE [LARGE SCALE GENOMIC DNA]</scope>
    <source>
        <strain evidence="1 2">CBS 119005</strain>
    </source>
</reference>